<feature type="domain" description="HTH araC/xylS-type" evidence="4">
    <location>
        <begin position="222"/>
        <end position="323"/>
    </location>
</feature>
<proteinExistence type="predicted"/>
<dbReference type="EMBL" id="VFIY01000008">
    <property type="protein sequence ID" value="TPD60213.1"/>
    <property type="molecule type" value="Genomic_DNA"/>
</dbReference>
<evidence type="ECO:0000256" key="3">
    <source>
        <dbReference type="ARBA" id="ARBA00023163"/>
    </source>
</evidence>
<dbReference type="GO" id="GO:0003700">
    <property type="term" value="F:DNA-binding transcription factor activity"/>
    <property type="evidence" value="ECO:0007669"/>
    <property type="project" value="InterPro"/>
</dbReference>
<keyword evidence="3" id="KW-0804">Transcription</keyword>
<dbReference type="Pfam" id="PF14525">
    <property type="entry name" value="AraC_binding_2"/>
    <property type="match status" value="1"/>
</dbReference>
<dbReference type="AlphaFoldDB" id="A0A501PIA0"/>
<dbReference type="SMART" id="SM00342">
    <property type="entry name" value="HTH_ARAC"/>
    <property type="match status" value="1"/>
</dbReference>
<dbReference type="Pfam" id="PF12833">
    <property type="entry name" value="HTH_18"/>
    <property type="match status" value="1"/>
</dbReference>
<comment type="caution">
    <text evidence="5">The sequence shown here is derived from an EMBL/GenBank/DDBJ whole genome shotgun (WGS) entry which is preliminary data.</text>
</comment>
<evidence type="ECO:0000313" key="6">
    <source>
        <dbReference type="Proteomes" id="UP000319148"/>
    </source>
</evidence>
<dbReference type="PRINTS" id="PR00032">
    <property type="entry name" value="HTHARAC"/>
</dbReference>
<dbReference type="PROSITE" id="PS01124">
    <property type="entry name" value="HTH_ARAC_FAMILY_2"/>
    <property type="match status" value="1"/>
</dbReference>
<dbReference type="GO" id="GO:0043565">
    <property type="term" value="F:sequence-specific DNA binding"/>
    <property type="evidence" value="ECO:0007669"/>
    <property type="project" value="InterPro"/>
</dbReference>
<dbReference type="InterPro" id="IPR009057">
    <property type="entry name" value="Homeodomain-like_sf"/>
</dbReference>
<dbReference type="PANTHER" id="PTHR43280:SF31">
    <property type="entry name" value="TRANSCRIPTIONAL REGULATORY PROTEIN"/>
    <property type="match status" value="1"/>
</dbReference>
<dbReference type="OrthoDB" id="8004517at2"/>
<dbReference type="Proteomes" id="UP000319148">
    <property type="component" value="Unassembled WGS sequence"/>
</dbReference>
<evidence type="ECO:0000256" key="1">
    <source>
        <dbReference type="ARBA" id="ARBA00023015"/>
    </source>
</evidence>
<keyword evidence="6" id="KW-1185">Reference proteome</keyword>
<keyword evidence="1" id="KW-0805">Transcription regulation</keyword>
<reference evidence="6" key="1">
    <citation type="submission" date="2019-06" db="EMBL/GenBank/DDBJ databases">
        <title>The complete genome of Emcibacter congregatus ZYLT.</title>
        <authorList>
            <person name="Zhao Z."/>
        </authorList>
    </citation>
    <scope>NUCLEOTIDE SEQUENCE [LARGE SCALE GENOMIC DNA]</scope>
    <source>
        <strain evidence="6">MCCC 1A06723</strain>
    </source>
</reference>
<organism evidence="5 6">
    <name type="scientific">Emcibacter nanhaiensis</name>
    <dbReference type="NCBI Taxonomy" id="1505037"/>
    <lineage>
        <taxon>Bacteria</taxon>
        <taxon>Pseudomonadati</taxon>
        <taxon>Pseudomonadota</taxon>
        <taxon>Alphaproteobacteria</taxon>
        <taxon>Emcibacterales</taxon>
        <taxon>Emcibacteraceae</taxon>
        <taxon>Emcibacter</taxon>
    </lineage>
</organism>
<dbReference type="SUPFAM" id="SSF46689">
    <property type="entry name" value="Homeodomain-like"/>
    <property type="match status" value="1"/>
</dbReference>
<evidence type="ECO:0000256" key="2">
    <source>
        <dbReference type="ARBA" id="ARBA00023125"/>
    </source>
</evidence>
<name>A0A501PIA0_9PROT</name>
<gene>
    <name evidence="5" type="ORF">FIV46_09170</name>
</gene>
<protein>
    <submittedName>
        <fullName evidence="5">Helix-turn-helix domain-containing protein</fullName>
    </submittedName>
</protein>
<evidence type="ECO:0000313" key="5">
    <source>
        <dbReference type="EMBL" id="TPD60213.1"/>
    </source>
</evidence>
<dbReference type="RefSeq" id="WP_139940623.1">
    <property type="nucleotide sequence ID" value="NZ_JBHSYP010000027.1"/>
</dbReference>
<dbReference type="InterPro" id="IPR020449">
    <property type="entry name" value="Tscrpt_reg_AraC-type_HTH"/>
</dbReference>
<evidence type="ECO:0000259" key="4">
    <source>
        <dbReference type="PROSITE" id="PS01124"/>
    </source>
</evidence>
<sequence>MTAVVYSTSGEQDLRFWSTQPGTNADYFDEWSEMLRASHLPWTIEKKSKPDFNANLSVRSFCGYKLVQCACDHLTGFRRASEIANTNEAYFSILLLRKGREFITAGQNDLHLQENDILLWDSTQNMSFEVPERLEKTTLIIPETALTSVFPQAHDYAGTVISGSSGMGALLGRHIMSLHGEMWSLGENHLTSLMRPTLQILATALTGETEVLQSTNRRMTLARIKNYIVMNLKDFDLSPSRIASEMGISTRYLHILFREEGSTVSAWIKKCRLHKCREDLAIAKTTGLSITEIAYKWGFNDLSHFSKSFKEEFGLSPRAFQKH</sequence>
<keyword evidence="2" id="KW-0238">DNA-binding</keyword>
<dbReference type="InterPro" id="IPR035418">
    <property type="entry name" value="AraC-bd_2"/>
</dbReference>
<accession>A0A501PIA0</accession>
<dbReference type="InterPro" id="IPR018060">
    <property type="entry name" value="HTH_AraC"/>
</dbReference>
<dbReference type="PANTHER" id="PTHR43280">
    <property type="entry name" value="ARAC-FAMILY TRANSCRIPTIONAL REGULATOR"/>
    <property type="match status" value="1"/>
</dbReference>
<dbReference type="Gene3D" id="1.10.10.60">
    <property type="entry name" value="Homeodomain-like"/>
    <property type="match status" value="1"/>
</dbReference>